<protein>
    <submittedName>
        <fullName evidence="2">WD40 repeat protein</fullName>
    </submittedName>
</protein>
<comment type="similarity">
    <text evidence="1">Belongs to the TolB family.</text>
</comment>
<evidence type="ECO:0000256" key="1">
    <source>
        <dbReference type="ARBA" id="ARBA00009820"/>
    </source>
</evidence>
<organism evidence="2 3">
    <name type="scientific">Primorskyibacter sedentarius</name>
    <dbReference type="NCBI Taxonomy" id="745311"/>
    <lineage>
        <taxon>Bacteria</taxon>
        <taxon>Pseudomonadati</taxon>
        <taxon>Pseudomonadota</taxon>
        <taxon>Alphaproteobacteria</taxon>
        <taxon>Rhodobacterales</taxon>
        <taxon>Roseobacteraceae</taxon>
        <taxon>Primorskyibacter</taxon>
    </lineage>
</organism>
<dbReference type="Pfam" id="PF07676">
    <property type="entry name" value="PD40"/>
    <property type="match status" value="3"/>
</dbReference>
<dbReference type="Gene3D" id="2.120.10.30">
    <property type="entry name" value="TolB, C-terminal domain"/>
    <property type="match status" value="1"/>
</dbReference>
<evidence type="ECO:0000313" key="2">
    <source>
        <dbReference type="EMBL" id="TCS65401.1"/>
    </source>
</evidence>
<dbReference type="PANTHER" id="PTHR36842">
    <property type="entry name" value="PROTEIN TOLB HOMOLOG"/>
    <property type="match status" value="1"/>
</dbReference>
<gene>
    <name evidence="2" type="ORF">EDD52_104188</name>
</gene>
<name>A0A4V2UPD8_9RHOB</name>
<dbReference type="OrthoDB" id="9812921at2"/>
<dbReference type="EMBL" id="SLZU01000004">
    <property type="protein sequence ID" value="TCS65401.1"/>
    <property type="molecule type" value="Genomic_DNA"/>
</dbReference>
<sequence length="274" mass="30452">MTSFLDICDLDTGDITTLLETDRHIEAPNWSPDGSYLLVNGEGRLFRVPLDAPQLRDVDTGALHALNNDHGISPDGQTLVISDKTQTPHSCIFTLPAVGGAPTRITPKTPSWWHGWSPDGQRLAYTVVREDQFGIATIPVAGGEETVLIRSPHHYDGPDYTPDGKWIWFNSDRGGAMDLWRIRPDGTDAEQMTDDAAVNWFPHPSPDGRYVLYLAYPEGTEGHPPDREVTLRLITLATGDTRTLAMLWGGQGTLNVPCWSPDSRRFAYMRYARP</sequence>
<dbReference type="RefSeq" id="WP_132244064.1">
    <property type="nucleotide sequence ID" value="NZ_SLZU01000004.1"/>
</dbReference>
<accession>A0A4V2UPD8</accession>
<dbReference type="PANTHER" id="PTHR36842:SF1">
    <property type="entry name" value="PROTEIN TOLB"/>
    <property type="match status" value="1"/>
</dbReference>
<keyword evidence="3" id="KW-1185">Reference proteome</keyword>
<dbReference type="InterPro" id="IPR011659">
    <property type="entry name" value="WD40"/>
</dbReference>
<reference evidence="2 3" key="1">
    <citation type="submission" date="2019-03" db="EMBL/GenBank/DDBJ databases">
        <title>Genomic Encyclopedia of Type Strains, Phase IV (KMG-IV): sequencing the most valuable type-strain genomes for metagenomic binning, comparative biology and taxonomic classification.</title>
        <authorList>
            <person name="Goeker M."/>
        </authorList>
    </citation>
    <scope>NUCLEOTIDE SEQUENCE [LARGE SCALE GENOMIC DNA]</scope>
    <source>
        <strain evidence="2 3">DSM 104836</strain>
    </source>
</reference>
<dbReference type="InterPro" id="IPR011042">
    <property type="entry name" value="6-blade_b-propeller_TolB-like"/>
</dbReference>
<proteinExistence type="inferred from homology"/>
<comment type="caution">
    <text evidence="2">The sequence shown here is derived from an EMBL/GenBank/DDBJ whole genome shotgun (WGS) entry which is preliminary data.</text>
</comment>
<dbReference type="Proteomes" id="UP000295696">
    <property type="component" value="Unassembled WGS sequence"/>
</dbReference>
<dbReference type="AlphaFoldDB" id="A0A4V2UPD8"/>
<evidence type="ECO:0000313" key="3">
    <source>
        <dbReference type="Proteomes" id="UP000295696"/>
    </source>
</evidence>
<dbReference type="SUPFAM" id="SSF82171">
    <property type="entry name" value="DPP6 N-terminal domain-like"/>
    <property type="match status" value="1"/>
</dbReference>